<feature type="compositionally biased region" description="Basic residues" evidence="1">
    <location>
        <begin position="25"/>
        <end position="50"/>
    </location>
</feature>
<accession>A0A438GSZ6</accession>
<feature type="region of interest" description="Disordered" evidence="1">
    <location>
        <begin position="1"/>
        <end position="59"/>
    </location>
</feature>
<name>A0A438GSZ6_VITVI</name>
<reference evidence="2 3" key="1">
    <citation type="journal article" date="2018" name="PLoS Genet.">
        <title>Population sequencing reveals clonal diversity and ancestral inbreeding in the grapevine cultivar Chardonnay.</title>
        <authorList>
            <person name="Roach M.J."/>
            <person name="Johnson D.L."/>
            <person name="Bohlmann J."/>
            <person name="van Vuuren H.J."/>
            <person name="Jones S.J."/>
            <person name="Pretorius I.S."/>
            <person name="Schmidt S.A."/>
            <person name="Borneman A.R."/>
        </authorList>
    </citation>
    <scope>NUCLEOTIDE SEQUENCE [LARGE SCALE GENOMIC DNA]</scope>
    <source>
        <strain evidence="3">cv. Chardonnay</strain>
        <tissue evidence="2">Leaf</tissue>
    </source>
</reference>
<comment type="caution">
    <text evidence="2">The sequence shown here is derived from an EMBL/GenBank/DDBJ whole genome shotgun (WGS) entry which is preliminary data.</text>
</comment>
<proteinExistence type="predicted"/>
<protein>
    <submittedName>
        <fullName evidence="2">Uncharacterized protein</fullName>
    </submittedName>
</protein>
<evidence type="ECO:0000313" key="3">
    <source>
        <dbReference type="Proteomes" id="UP000288805"/>
    </source>
</evidence>
<evidence type="ECO:0000256" key="1">
    <source>
        <dbReference type="SAM" id="MobiDB-lite"/>
    </source>
</evidence>
<dbReference type="AlphaFoldDB" id="A0A438GSZ6"/>
<sequence length="59" mass="6935">MEELQPSLVAQKKESEDLRAGMAAQRRRWRLASPHRRRSWRRNTNSKRTRCTSLVTAAV</sequence>
<organism evidence="2 3">
    <name type="scientific">Vitis vinifera</name>
    <name type="common">Grape</name>
    <dbReference type="NCBI Taxonomy" id="29760"/>
    <lineage>
        <taxon>Eukaryota</taxon>
        <taxon>Viridiplantae</taxon>
        <taxon>Streptophyta</taxon>
        <taxon>Embryophyta</taxon>
        <taxon>Tracheophyta</taxon>
        <taxon>Spermatophyta</taxon>
        <taxon>Magnoliopsida</taxon>
        <taxon>eudicotyledons</taxon>
        <taxon>Gunneridae</taxon>
        <taxon>Pentapetalae</taxon>
        <taxon>rosids</taxon>
        <taxon>Vitales</taxon>
        <taxon>Vitaceae</taxon>
        <taxon>Viteae</taxon>
        <taxon>Vitis</taxon>
    </lineage>
</organism>
<gene>
    <name evidence="2" type="ORF">CK203_055349</name>
</gene>
<dbReference type="Proteomes" id="UP000288805">
    <property type="component" value="Unassembled WGS sequence"/>
</dbReference>
<evidence type="ECO:0000313" key="2">
    <source>
        <dbReference type="EMBL" id="RVW75320.1"/>
    </source>
</evidence>
<dbReference type="EMBL" id="QGNW01000352">
    <property type="protein sequence ID" value="RVW75320.1"/>
    <property type="molecule type" value="Genomic_DNA"/>
</dbReference>